<dbReference type="EMBL" id="MU128958">
    <property type="protein sequence ID" value="KAF9514706.1"/>
    <property type="molecule type" value="Genomic_DNA"/>
</dbReference>
<sequence>MCSVGIPLLLAFEASLTHGAGYHIDTYLHNKMPNDWPYFVEGSSFASFVDSPKHGAMVLEVRNGGCRFWRCPIIVLSVPQSSIPSHPSPVIHPPVIRPQIGIATIIITAVIVLSIVILSIVIPSIAVPAIIIPAIIIPPSVVPTIDLSPLGATVPPSFRL</sequence>
<gene>
    <name evidence="3" type="ORF">BS47DRAFT_1361561</name>
</gene>
<keyword evidence="2" id="KW-0732">Signal</keyword>
<feature type="signal peptide" evidence="2">
    <location>
        <begin position="1"/>
        <end position="19"/>
    </location>
</feature>
<reference evidence="3" key="1">
    <citation type="journal article" date="2020" name="Nat. Commun.">
        <title>Large-scale genome sequencing of mycorrhizal fungi provides insights into the early evolution of symbiotic traits.</title>
        <authorList>
            <person name="Miyauchi S."/>
            <person name="Kiss E."/>
            <person name="Kuo A."/>
            <person name="Drula E."/>
            <person name="Kohler A."/>
            <person name="Sanchez-Garcia M."/>
            <person name="Morin E."/>
            <person name="Andreopoulos B."/>
            <person name="Barry K.W."/>
            <person name="Bonito G."/>
            <person name="Buee M."/>
            <person name="Carver A."/>
            <person name="Chen C."/>
            <person name="Cichocki N."/>
            <person name="Clum A."/>
            <person name="Culley D."/>
            <person name="Crous P.W."/>
            <person name="Fauchery L."/>
            <person name="Girlanda M."/>
            <person name="Hayes R.D."/>
            <person name="Keri Z."/>
            <person name="LaButti K."/>
            <person name="Lipzen A."/>
            <person name="Lombard V."/>
            <person name="Magnuson J."/>
            <person name="Maillard F."/>
            <person name="Murat C."/>
            <person name="Nolan M."/>
            <person name="Ohm R.A."/>
            <person name="Pangilinan J."/>
            <person name="Pereira M.F."/>
            <person name="Perotto S."/>
            <person name="Peter M."/>
            <person name="Pfister S."/>
            <person name="Riley R."/>
            <person name="Sitrit Y."/>
            <person name="Stielow J.B."/>
            <person name="Szollosi G."/>
            <person name="Zifcakova L."/>
            <person name="Stursova M."/>
            <person name="Spatafora J.W."/>
            <person name="Tedersoo L."/>
            <person name="Vaario L.M."/>
            <person name="Yamada A."/>
            <person name="Yan M."/>
            <person name="Wang P."/>
            <person name="Xu J."/>
            <person name="Bruns T."/>
            <person name="Baldrian P."/>
            <person name="Vilgalys R."/>
            <person name="Dunand C."/>
            <person name="Henrissat B."/>
            <person name="Grigoriev I.V."/>
            <person name="Hibbett D."/>
            <person name="Nagy L.G."/>
            <person name="Martin F.M."/>
        </authorList>
    </citation>
    <scope>NUCLEOTIDE SEQUENCE</scope>
    <source>
        <strain evidence="3">UP504</strain>
    </source>
</reference>
<organism evidence="3 4">
    <name type="scientific">Hydnum rufescens UP504</name>
    <dbReference type="NCBI Taxonomy" id="1448309"/>
    <lineage>
        <taxon>Eukaryota</taxon>
        <taxon>Fungi</taxon>
        <taxon>Dikarya</taxon>
        <taxon>Basidiomycota</taxon>
        <taxon>Agaricomycotina</taxon>
        <taxon>Agaricomycetes</taxon>
        <taxon>Cantharellales</taxon>
        <taxon>Hydnaceae</taxon>
        <taxon>Hydnum</taxon>
    </lineage>
</organism>
<evidence type="ECO:0000313" key="4">
    <source>
        <dbReference type="Proteomes" id="UP000886523"/>
    </source>
</evidence>
<feature type="chain" id="PRO_5040304419" evidence="2">
    <location>
        <begin position="20"/>
        <end position="160"/>
    </location>
</feature>
<dbReference type="AlphaFoldDB" id="A0A9P6AZ63"/>
<dbReference type="Proteomes" id="UP000886523">
    <property type="component" value="Unassembled WGS sequence"/>
</dbReference>
<proteinExistence type="predicted"/>
<keyword evidence="1" id="KW-1133">Transmembrane helix</keyword>
<keyword evidence="4" id="KW-1185">Reference proteome</keyword>
<keyword evidence="1" id="KW-0472">Membrane</keyword>
<evidence type="ECO:0000313" key="3">
    <source>
        <dbReference type="EMBL" id="KAF9514706.1"/>
    </source>
</evidence>
<keyword evidence="1" id="KW-0812">Transmembrane</keyword>
<evidence type="ECO:0000256" key="1">
    <source>
        <dbReference type="SAM" id="Phobius"/>
    </source>
</evidence>
<protein>
    <submittedName>
        <fullName evidence="3">Uncharacterized protein</fullName>
    </submittedName>
</protein>
<comment type="caution">
    <text evidence="3">The sequence shown here is derived from an EMBL/GenBank/DDBJ whole genome shotgun (WGS) entry which is preliminary data.</text>
</comment>
<name>A0A9P6AZ63_9AGAM</name>
<feature type="transmembrane region" description="Helical" evidence="1">
    <location>
        <begin position="100"/>
        <end position="122"/>
    </location>
</feature>
<accession>A0A9P6AZ63</accession>
<evidence type="ECO:0000256" key="2">
    <source>
        <dbReference type="SAM" id="SignalP"/>
    </source>
</evidence>